<gene>
    <name evidence="3" type="ORF">PARMNEM_LOCUS20032</name>
</gene>
<feature type="compositionally biased region" description="Acidic residues" evidence="1">
    <location>
        <begin position="21"/>
        <end position="30"/>
    </location>
</feature>
<reference evidence="3 4" key="1">
    <citation type="submission" date="2023-11" db="EMBL/GenBank/DDBJ databases">
        <authorList>
            <person name="Hedman E."/>
            <person name="Englund M."/>
            <person name="Stromberg M."/>
            <person name="Nyberg Akerstrom W."/>
            <person name="Nylinder S."/>
            <person name="Jareborg N."/>
            <person name="Kallberg Y."/>
            <person name="Kronander E."/>
        </authorList>
    </citation>
    <scope>NUCLEOTIDE SEQUENCE [LARGE SCALE GENOMIC DNA]</scope>
</reference>
<dbReference type="PANTHER" id="PTHR47272">
    <property type="entry name" value="DDE_TNP_1_7 DOMAIN-CONTAINING PROTEIN"/>
    <property type="match status" value="1"/>
</dbReference>
<dbReference type="Pfam" id="PF13843">
    <property type="entry name" value="DDE_Tnp_1_7"/>
    <property type="match status" value="1"/>
</dbReference>
<feature type="region of interest" description="Disordered" evidence="1">
    <location>
        <begin position="1"/>
        <end position="60"/>
    </location>
</feature>
<sequence length="421" mass="48180">MDRNNLAFDPDAIMDQLADSDLGEDFDDDNDWHPPGQLTNSSSDNEDKQEARNSTVASPSSSNKWIRRRFVGKPMPTLISEPTEEVLTPSEYFDRVNLHIVDKGSVSPEIQTQNKLWLVQPLIDAVRGRCLQIPRDQSHFSIDEQMVPLLGKCPVRQLVKGKPRPVGLKNYVVTSSKGLVLDFELHQGDTTPLSDRSLGLGPAIVLRLINTLPRGSFVYFDRYFTTIPLLEKMLTLGIEGTGTIITNRFKGYQFPKDSSMNRGDYHEVVNNKKDICVIKWKDSKTVLTCSTAIGALPLHKVQRYDKVTKSYIEVTCPDMIKNYNEHMGGVDVSDQMMEVYRSWHKTRKWPIKLIMHLFDLAMVNSWYEYRQSCDRNKVKNSNIMDFLDFKICVSDFLLGGSTRKRTREEFEEMAKMPSTSH</sequence>
<comment type="caution">
    <text evidence="3">The sequence shown here is derived from an EMBL/GenBank/DDBJ whole genome shotgun (WGS) entry which is preliminary data.</text>
</comment>
<evidence type="ECO:0000256" key="1">
    <source>
        <dbReference type="SAM" id="MobiDB-lite"/>
    </source>
</evidence>
<dbReference type="PANTHER" id="PTHR47272:SF2">
    <property type="entry name" value="PIGGYBAC TRANSPOSABLE ELEMENT-DERIVED PROTEIN 3-LIKE"/>
    <property type="match status" value="1"/>
</dbReference>
<proteinExistence type="predicted"/>
<evidence type="ECO:0000259" key="2">
    <source>
        <dbReference type="Pfam" id="PF13843"/>
    </source>
</evidence>
<dbReference type="EMBL" id="CAVLGL010000126">
    <property type="protein sequence ID" value="CAK1601386.1"/>
    <property type="molecule type" value="Genomic_DNA"/>
</dbReference>
<dbReference type="InterPro" id="IPR029526">
    <property type="entry name" value="PGBD"/>
</dbReference>
<protein>
    <recommendedName>
        <fullName evidence="2">PiggyBac transposable element-derived protein domain-containing protein</fullName>
    </recommendedName>
</protein>
<dbReference type="Proteomes" id="UP001314205">
    <property type="component" value="Unassembled WGS sequence"/>
</dbReference>
<feature type="domain" description="PiggyBac transposable element-derived protein" evidence="2">
    <location>
        <begin position="97"/>
        <end position="366"/>
    </location>
</feature>
<keyword evidence="4" id="KW-1185">Reference proteome</keyword>
<name>A0AAV1M190_9NEOP</name>
<accession>A0AAV1M190</accession>
<evidence type="ECO:0000313" key="3">
    <source>
        <dbReference type="EMBL" id="CAK1601386.1"/>
    </source>
</evidence>
<dbReference type="AlphaFoldDB" id="A0AAV1M190"/>
<organism evidence="3 4">
    <name type="scientific">Parnassius mnemosyne</name>
    <name type="common">clouded apollo</name>
    <dbReference type="NCBI Taxonomy" id="213953"/>
    <lineage>
        <taxon>Eukaryota</taxon>
        <taxon>Metazoa</taxon>
        <taxon>Ecdysozoa</taxon>
        <taxon>Arthropoda</taxon>
        <taxon>Hexapoda</taxon>
        <taxon>Insecta</taxon>
        <taxon>Pterygota</taxon>
        <taxon>Neoptera</taxon>
        <taxon>Endopterygota</taxon>
        <taxon>Lepidoptera</taxon>
        <taxon>Glossata</taxon>
        <taxon>Ditrysia</taxon>
        <taxon>Papilionoidea</taxon>
        <taxon>Papilionidae</taxon>
        <taxon>Parnassiinae</taxon>
        <taxon>Parnassini</taxon>
        <taxon>Parnassius</taxon>
        <taxon>Driopa</taxon>
    </lineage>
</organism>
<evidence type="ECO:0000313" key="4">
    <source>
        <dbReference type="Proteomes" id="UP001314205"/>
    </source>
</evidence>